<dbReference type="RefSeq" id="XP_011630115.1">
    <property type="nucleotide sequence ID" value="XM_011631813.1"/>
</dbReference>
<dbReference type="OrthoDB" id="8058917at2759"/>
<dbReference type="GeneID" id="105422457"/>
<reference evidence="2" key="1">
    <citation type="submission" date="2025-08" db="UniProtKB">
        <authorList>
            <consortium name="RefSeq"/>
        </authorList>
    </citation>
    <scope>IDENTIFICATION</scope>
</reference>
<proteinExistence type="predicted"/>
<evidence type="ECO:0000313" key="2">
    <source>
        <dbReference type="RefSeq" id="XP_011630115.1"/>
    </source>
</evidence>
<dbReference type="AlphaFoldDB" id="A0A6I9VR96"/>
<name>A0A6I9VR96_9HYME</name>
<evidence type="ECO:0000313" key="1">
    <source>
        <dbReference type="Proteomes" id="UP000504615"/>
    </source>
</evidence>
<sequence length="151" mass="17131">MSLCLTCGERILRRWVPRIPLLAPGELFCPTSLWMSRDFGGLSFRLTQLLTGHECFSVYLKRIGRYYSDGCEHCEFRTDDASHTLADCEVWSFLRDVLSDSVGSALNDESIVPIMLSSEENWRLVASFAEDVIFVKECAERARQRGPLSDG</sequence>
<gene>
    <name evidence="2" type="primary">LOC105422457</name>
</gene>
<organism evidence="1 2">
    <name type="scientific">Pogonomyrmex barbatus</name>
    <name type="common">red harvester ant</name>
    <dbReference type="NCBI Taxonomy" id="144034"/>
    <lineage>
        <taxon>Eukaryota</taxon>
        <taxon>Metazoa</taxon>
        <taxon>Ecdysozoa</taxon>
        <taxon>Arthropoda</taxon>
        <taxon>Hexapoda</taxon>
        <taxon>Insecta</taxon>
        <taxon>Pterygota</taxon>
        <taxon>Neoptera</taxon>
        <taxon>Endopterygota</taxon>
        <taxon>Hymenoptera</taxon>
        <taxon>Apocrita</taxon>
        <taxon>Aculeata</taxon>
        <taxon>Formicoidea</taxon>
        <taxon>Formicidae</taxon>
        <taxon>Myrmicinae</taxon>
        <taxon>Pogonomyrmex</taxon>
    </lineage>
</organism>
<protein>
    <submittedName>
        <fullName evidence="2">Uncharacterized protein LOC105422457</fullName>
    </submittedName>
</protein>
<keyword evidence="1" id="KW-1185">Reference proteome</keyword>
<dbReference type="Proteomes" id="UP000504615">
    <property type="component" value="Unplaced"/>
</dbReference>
<accession>A0A6I9VR96</accession>
<dbReference type="KEGG" id="pbar:105422457"/>